<dbReference type="EMBL" id="RKHR01000003">
    <property type="protein sequence ID" value="ROS05084.1"/>
    <property type="molecule type" value="Genomic_DNA"/>
</dbReference>
<dbReference type="InterPro" id="IPR050708">
    <property type="entry name" value="T6SS_VgrG/RHS"/>
</dbReference>
<dbReference type="NCBIfam" id="TIGR03696">
    <property type="entry name" value="Rhs_assc_core"/>
    <property type="match status" value="1"/>
</dbReference>
<dbReference type="OrthoDB" id="9816400at2"/>
<dbReference type="InterPro" id="IPR022385">
    <property type="entry name" value="Rhs_assc_core"/>
</dbReference>
<dbReference type="PRINTS" id="PR00394">
    <property type="entry name" value="RHSPROTEIN"/>
</dbReference>
<evidence type="ECO:0000313" key="5">
    <source>
        <dbReference type="Proteomes" id="UP000275394"/>
    </source>
</evidence>
<name>A0A3N2DZ45_9GAMM</name>
<keyword evidence="2" id="KW-0732">Signal</keyword>
<keyword evidence="1" id="KW-0677">Repeat</keyword>
<dbReference type="Gene3D" id="2.180.10.10">
    <property type="entry name" value="RHS repeat-associated core"/>
    <property type="match status" value="3"/>
</dbReference>
<dbReference type="RefSeq" id="WP_123711028.1">
    <property type="nucleotide sequence ID" value="NZ_RKHR01000003.1"/>
</dbReference>
<evidence type="ECO:0000256" key="2">
    <source>
        <dbReference type="SAM" id="SignalP"/>
    </source>
</evidence>
<dbReference type="NCBIfam" id="TIGR01643">
    <property type="entry name" value="YD_repeat_2x"/>
    <property type="match status" value="7"/>
</dbReference>
<feature type="domain" description="Teneurin-like YD-shell" evidence="3">
    <location>
        <begin position="478"/>
        <end position="684"/>
    </location>
</feature>
<feature type="signal peptide" evidence="2">
    <location>
        <begin position="1"/>
        <end position="29"/>
    </location>
</feature>
<evidence type="ECO:0000313" key="4">
    <source>
        <dbReference type="EMBL" id="ROS05084.1"/>
    </source>
</evidence>
<reference evidence="4 5" key="1">
    <citation type="submission" date="2018-11" db="EMBL/GenBank/DDBJ databases">
        <title>Genomic Encyclopedia of Type Strains, Phase IV (KMG-IV): sequencing the most valuable type-strain genomes for metagenomic binning, comparative biology and taxonomic classification.</title>
        <authorList>
            <person name="Goeker M."/>
        </authorList>
    </citation>
    <scope>NUCLEOTIDE SEQUENCE [LARGE SCALE GENOMIC DNA]</scope>
    <source>
        <strain evidence="4 5">DSM 100316</strain>
    </source>
</reference>
<accession>A0A3N2DZ45</accession>
<dbReference type="PANTHER" id="PTHR32305">
    <property type="match status" value="1"/>
</dbReference>
<dbReference type="InterPro" id="IPR056823">
    <property type="entry name" value="TEN-like_YD-shell"/>
</dbReference>
<protein>
    <submittedName>
        <fullName evidence="4">RHS repeat-associated protein</fullName>
    </submittedName>
</protein>
<dbReference type="Pfam" id="PF05593">
    <property type="entry name" value="RHS_repeat"/>
    <property type="match status" value="3"/>
</dbReference>
<dbReference type="InterPro" id="IPR031325">
    <property type="entry name" value="RHS_repeat"/>
</dbReference>
<feature type="domain" description="Teneurin-like YD-shell" evidence="3">
    <location>
        <begin position="971"/>
        <end position="1263"/>
    </location>
</feature>
<evidence type="ECO:0000256" key="1">
    <source>
        <dbReference type="ARBA" id="ARBA00022737"/>
    </source>
</evidence>
<dbReference type="Proteomes" id="UP000275394">
    <property type="component" value="Unassembled WGS sequence"/>
</dbReference>
<dbReference type="InterPro" id="IPR006530">
    <property type="entry name" value="YD"/>
</dbReference>
<dbReference type="PANTHER" id="PTHR32305:SF15">
    <property type="entry name" value="PROTEIN RHSA-RELATED"/>
    <property type="match status" value="1"/>
</dbReference>
<dbReference type="Pfam" id="PF25023">
    <property type="entry name" value="TEN_YD-shell"/>
    <property type="match status" value="2"/>
</dbReference>
<evidence type="ECO:0000259" key="3">
    <source>
        <dbReference type="Pfam" id="PF25023"/>
    </source>
</evidence>
<comment type="caution">
    <text evidence="4">The sequence shown here is derived from an EMBL/GenBank/DDBJ whole genome shotgun (WGS) entry which is preliminary data.</text>
</comment>
<organism evidence="4 5">
    <name type="scientific">Sinobacterium caligoides</name>
    <dbReference type="NCBI Taxonomy" id="933926"/>
    <lineage>
        <taxon>Bacteria</taxon>
        <taxon>Pseudomonadati</taxon>
        <taxon>Pseudomonadota</taxon>
        <taxon>Gammaproteobacteria</taxon>
        <taxon>Cellvibrionales</taxon>
        <taxon>Spongiibacteraceae</taxon>
        <taxon>Sinobacterium</taxon>
    </lineage>
</organism>
<keyword evidence="5" id="KW-1185">Reference proteome</keyword>
<feature type="chain" id="PRO_5018238946" evidence="2">
    <location>
        <begin position="30"/>
        <end position="1421"/>
    </location>
</feature>
<gene>
    <name evidence="4" type="ORF">EDC56_0608</name>
</gene>
<proteinExistence type="predicted"/>
<sequence>MWKNQRIRSFLAGLSASVLGVLTPALASAATGIEVQTSTPHYATAAYEDTFTDLRVKVLGGEVRMTRRWMGDHWEWNRRWTPLQLFTSYGERIDHIPTEAEAVDGKVLIRDIFQQSEIDHGDKTITPDEVKALLQSLLRNGQNYLRKSSGEDPLFANLPQRTITAHQGGAEGFSWSDRLGNRISYDNHGRMTGYADPYGVQVTLIYDAEGRIEFIEDHHGKTVISYGYDAQGRLKRVTDYQGREVVYNYNASNQLQTVTDVRGETWTYHYKGELLVGYSDPKQNKTTLVLDKEGRLSERFNADGVGIRVDTSFDEKTQRYYLAVTDGEGTLTETWYNTLGQAMRKAINGEQQFSASLVMSDGSSNTGGLSKRYRINRPGGGLSLGSSSQSSIADDPYVKQRIVTDPRGNRTTYEYDQFGKVKKKTLADGSTVQTDYNNRSQVTKRTDERGVITAYTYWPNSRLKTLTEAQGRDEERVTSYSYDEFGQLKVTTYHGDANTEQAVEQFDYDDYGNIKSYTDALEQQTQYQDFDALGNARVLIDARGKQWARSFDNAGNLLTDLNPYGQGTRLTYDKSGYIATITDAAGVTTTVATNASGMPLTLTDANNKVTTLSYNKRGQLLGQEDAEQHGNALRYDALGRLKQQIDGMGNSAENHYKDGQLDSVSYPGYSEGKGVKESYQYDKRLRRKAVTQQFEGGSLQRQFGYKQGQQLEKYTDANDNVTGYVYDGLDRMIASTDAEAGTTEFSYDDRDNLLTVTDPEGRITRYTYTLRDELSSESKQWGGNDSLPASAPPARQYFYDHAGNLSDTINAKGERSHYIYDDASRLRTVMTGVVAEAAAEDSGGVWPTLPPVASAAETIQLHYNDKGQYQGYSDGTSSELITYNALGQRQTVTVTYPGNIEKTYRYDYYANGLKKSYTGPEQQQYGYQYNRNSQLTAVTIPGQGQISWSDFHWQRPQRQTLPGGSYIAYGYDGLQRERQRSVYDASGQPLATALYGFDAESNIKRIDTETTNKVYDYDNLYRLIEESNSAISDAPATSLAPNQFFDYDGVGNRIAAGTDQASLATWGYNGLNQLLATPQTSYSYDDNGHTTRKITGGVVTEYVYNSQERLVEVKVDGVSKATYGYNPYGQRIRKTVGGTTTWFFYSDEGMIGEYDATGALVKEYHFKPYSPWMTEPLLQRDAATNQVYYYHNDHLGTPQQLLAKSGAVVWSAVYSAFGEATLTTATVSNNLRFPGQYYDAESGLHYNMFRDYDPSTGRYVQEDPIGLEGGGNVYGYVKNTPLNDIDSLGLRFMSRWNRFQQKNPGYTSTQNKIRYRRYNLNRWGNPGRANKDALEALPDNTGFIREKFKESGGGGACGLIFGCSLPWNEVEVCHCFIIPQYKDAIQVCPKPEVAPSDQEMSEPGKEVCNCFIERRPDYSRY</sequence>